<evidence type="ECO:0000313" key="1">
    <source>
        <dbReference type="EMBL" id="RNA24006.1"/>
    </source>
</evidence>
<name>A0A3M7RKB7_BRAPC</name>
<proteinExistence type="predicted"/>
<dbReference type="AlphaFoldDB" id="A0A3M7RKB7"/>
<keyword evidence="2" id="KW-1185">Reference proteome</keyword>
<organism evidence="1 2">
    <name type="scientific">Brachionus plicatilis</name>
    <name type="common">Marine rotifer</name>
    <name type="synonym">Brachionus muelleri</name>
    <dbReference type="NCBI Taxonomy" id="10195"/>
    <lineage>
        <taxon>Eukaryota</taxon>
        <taxon>Metazoa</taxon>
        <taxon>Spiralia</taxon>
        <taxon>Gnathifera</taxon>
        <taxon>Rotifera</taxon>
        <taxon>Eurotatoria</taxon>
        <taxon>Monogononta</taxon>
        <taxon>Pseudotrocha</taxon>
        <taxon>Ploima</taxon>
        <taxon>Brachionidae</taxon>
        <taxon>Brachionus</taxon>
    </lineage>
</organism>
<comment type="caution">
    <text evidence="1">The sequence shown here is derived from an EMBL/GenBank/DDBJ whole genome shotgun (WGS) entry which is preliminary data.</text>
</comment>
<gene>
    <name evidence="1" type="ORF">BpHYR1_038656</name>
</gene>
<dbReference type="Proteomes" id="UP000276133">
    <property type="component" value="Unassembled WGS sequence"/>
</dbReference>
<reference evidence="1 2" key="1">
    <citation type="journal article" date="2018" name="Sci. Rep.">
        <title>Genomic signatures of local adaptation to the degree of environmental predictability in rotifers.</title>
        <authorList>
            <person name="Franch-Gras L."/>
            <person name="Hahn C."/>
            <person name="Garcia-Roger E.M."/>
            <person name="Carmona M.J."/>
            <person name="Serra M."/>
            <person name="Gomez A."/>
        </authorList>
    </citation>
    <scope>NUCLEOTIDE SEQUENCE [LARGE SCALE GENOMIC DNA]</scope>
    <source>
        <strain evidence="1">HYR1</strain>
    </source>
</reference>
<protein>
    <submittedName>
        <fullName evidence="1">Uncharacterized protein</fullName>
    </submittedName>
</protein>
<evidence type="ECO:0000313" key="2">
    <source>
        <dbReference type="Proteomes" id="UP000276133"/>
    </source>
</evidence>
<dbReference type="EMBL" id="REGN01003183">
    <property type="protein sequence ID" value="RNA24006.1"/>
    <property type="molecule type" value="Genomic_DNA"/>
</dbReference>
<sequence length="72" mass="7934">MRADLLQGALISITFAFSNLGSSDFKSIKSSFTNFTSKQIDSDLVKFFRNFVVSALVGCTKNINSSIILLHK</sequence>
<accession>A0A3M7RKB7</accession>